<evidence type="ECO:0000313" key="2">
    <source>
        <dbReference type="Proteomes" id="UP001158576"/>
    </source>
</evidence>
<protein>
    <submittedName>
        <fullName evidence="1">Oidioi.mRNA.OKI2018_I69.chr1.g637.t1.cds</fullName>
    </submittedName>
</protein>
<accession>A0ABN7SSM7</accession>
<organism evidence="1 2">
    <name type="scientific">Oikopleura dioica</name>
    <name type="common">Tunicate</name>
    <dbReference type="NCBI Taxonomy" id="34765"/>
    <lineage>
        <taxon>Eukaryota</taxon>
        <taxon>Metazoa</taxon>
        <taxon>Chordata</taxon>
        <taxon>Tunicata</taxon>
        <taxon>Appendicularia</taxon>
        <taxon>Copelata</taxon>
        <taxon>Oikopleuridae</taxon>
        <taxon>Oikopleura</taxon>
    </lineage>
</organism>
<reference evidence="1 2" key="1">
    <citation type="submission" date="2021-04" db="EMBL/GenBank/DDBJ databases">
        <authorList>
            <person name="Bliznina A."/>
        </authorList>
    </citation>
    <scope>NUCLEOTIDE SEQUENCE [LARGE SCALE GENOMIC DNA]</scope>
</reference>
<dbReference type="Proteomes" id="UP001158576">
    <property type="component" value="Chromosome 1"/>
</dbReference>
<proteinExistence type="predicted"/>
<dbReference type="EMBL" id="OU015566">
    <property type="protein sequence ID" value="CAG5103144.1"/>
    <property type="molecule type" value="Genomic_DNA"/>
</dbReference>
<sequence>MKLFAATLAIASAQDFAASEAGDDARTFSFGDSAFDYGDSAYAGFDSGAFYDSAYGSDYNSLSAAYNYDDADAAAADADAAVADEAGRDKDEARYFGVVQATTTSPTTQTFTTTSRITKHCIKCDVMTPAKCAVVGQTNDEVNQPCENGEVCFLEVRRSHQAGKLTQICTGCKNAQACWDLKQQNSITGGTALRDLAQCHQMHDTNNRIPRLGSIASVCRTCFAPSISAYASTSDANKPNQFFAGNSDGLSFTIPNGSGVSATVTLYGSNDATFNDIWFTNRHGLSSTSSYDLDFSLPILS</sequence>
<evidence type="ECO:0000313" key="1">
    <source>
        <dbReference type="EMBL" id="CAG5103144.1"/>
    </source>
</evidence>
<name>A0ABN7SSM7_OIKDI</name>
<keyword evidence="2" id="KW-1185">Reference proteome</keyword>
<gene>
    <name evidence="1" type="ORF">OKIOD_LOCUS9402</name>
</gene>